<dbReference type="VEuPathDB" id="CryptoDB:Cvel_7657"/>
<name>A0A0G4HN96_9ALVE</name>
<evidence type="ECO:0000256" key="1">
    <source>
        <dbReference type="SAM" id="MobiDB-lite"/>
    </source>
</evidence>
<feature type="compositionally biased region" description="Gly residues" evidence="1">
    <location>
        <begin position="199"/>
        <end position="210"/>
    </location>
</feature>
<evidence type="ECO:0000313" key="2">
    <source>
        <dbReference type="EMBL" id="CEM45828.1"/>
    </source>
</evidence>
<accession>A0A0G4HN96</accession>
<proteinExistence type="predicted"/>
<dbReference type="EMBL" id="CDMZ01003296">
    <property type="protein sequence ID" value="CEM45828.1"/>
    <property type="molecule type" value="Genomic_DNA"/>
</dbReference>
<feature type="region of interest" description="Disordered" evidence="1">
    <location>
        <begin position="184"/>
        <end position="210"/>
    </location>
</feature>
<reference evidence="2" key="1">
    <citation type="submission" date="2014-11" db="EMBL/GenBank/DDBJ databases">
        <authorList>
            <person name="Otto D Thomas"/>
            <person name="Naeem Raeece"/>
        </authorList>
    </citation>
    <scope>NUCLEOTIDE SEQUENCE</scope>
</reference>
<gene>
    <name evidence="2" type="ORF">Cvel_7657</name>
</gene>
<dbReference type="AlphaFoldDB" id="A0A0G4HN96"/>
<sequence>MGAVQVAEYLEGDSGNRVELHDALSTRGWTYLDKTDKEYEKWREKTKKKILKETGVIPELMETEVTFSFVQSLLAIKAEGEEDKVTAQEDGIGDEEGGGVLMPDVLVEDLAREMGKRRDAAERLCGASVASLSLWGVMLHEVVGVLRAALPLFPSIPRDSDARVTVRNCTALFEEWWATQAPQRTGRPGVSCGRRRGGDGGWGGGGAFVT</sequence>
<protein>
    <submittedName>
        <fullName evidence="2">Uncharacterized protein</fullName>
    </submittedName>
</protein>
<organism evidence="2">
    <name type="scientific">Chromera velia CCMP2878</name>
    <dbReference type="NCBI Taxonomy" id="1169474"/>
    <lineage>
        <taxon>Eukaryota</taxon>
        <taxon>Sar</taxon>
        <taxon>Alveolata</taxon>
        <taxon>Colpodellida</taxon>
        <taxon>Chromeraceae</taxon>
        <taxon>Chromera</taxon>
    </lineage>
</organism>